<dbReference type="PANTHER" id="PTHR17583">
    <property type="entry name" value="PHOSPHOINOSITIDE 3-KINASE REGULATORY SUBUNIT 4"/>
    <property type="match status" value="1"/>
</dbReference>
<dbReference type="EMBL" id="JAXCGZ010006499">
    <property type="protein sequence ID" value="KAK7079717.1"/>
    <property type="molecule type" value="Genomic_DNA"/>
</dbReference>
<keyword evidence="1" id="KW-0418">Kinase</keyword>
<gene>
    <name evidence="4" type="primary">PIK3R4_1</name>
    <name evidence="4" type="ORF">SK128_011465</name>
</gene>
<dbReference type="InterPro" id="IPR016024">
    <property type="entry name" value="ARM-type_fold"/>
</dbReference>
<dbReference type="Pfam" id="PF22956">
    <property type="entry name" value="VPS15-like_hel"/>
    <property type="match status" value="1"/>
</dbReference>
<keyword evidence="5" id="KW-1185">Reference proteome</keyword>
<dbReference type="AlphaFoldDB" id="A0AAN9ACW5"/>
<dbReference type="GO" id="GO:0006623">
    <property type="term" value="P:protein targeting to vacuole"/>
    <property type="evidence" value="ECO:0007669"/>
    <property type="project" value="TreeGrafter"/>
</dbReference>
<accession>A0AAN9ACW5</accession>
<evidence type="ECO:0000313" key="5">
    <source>
        <dbReference type="Proteomes" id="UP001381693"/>
    </source>
</evidence>
<evidence type="ECO:0000259" key="3">
    <source>
        <dbReference type="Pfam" id="PF22956"/>
    </source>
</evidence>
<dbReference type="SUPFAM" id="SSF48371">
    <property type="entry name" value="ARM repeat"/>
    <property type="match status" value="1"/>
</dbReference>
<reference evidence="4 5" key="1">
    <citation type="submission" date="2023-11" db="EMBL/GenBank/DDBJ databases">
        <title>Halocaridina rubra genome assembly.</title>
        <authorList>
            <person name="Smith C."/>
        </authorList>
    </citation>
    <scope>NUCLEOTIDE SEQUENCE [LARGE SCALE GENOMIC DNA]</scope>
    <source>
        <strain evidence="4">EP-1</strain>
        <tissue evidence="4">Whole</tissue>
    </source>
</reference>
<dbReference type="GO" id="GO:0045324">
    <property type="term" value="P:late endosome to vacuole transport"/>
    <property type="evidence" value="ECO:0007669"/>
    <property type="project" value="InterPro"/>
</dbReference>
<sequence length="193" mass="21534">MTSYSYETELATLQEVIQQKVATMFSDSSNVVKRTLMEKTVTKLCVFFGKQNANDVLLSHMITFLNDKHDRHLRSSFFDSIVGVATYIGCHCADILKPLLLQGLSDAEESVVVAAINAMVSLTEIGLFPPHLQCDLLLHTAPLLIHPNLWIRQAVVGLIAVIARTLSLVDVQTEVVSRVQPFLVRPLLQLHRE</sequence>
<dbReference type="GO" id="GO:0004674">
    <property type="term" value="F:protein serine/threonine kinase activity"/>
    <property type="evidence" value="ECO:0007669"/>
    <property type="project" value="UniProtKB-KW"/>
</dbReference>
<protein>
    <submittedName>
        <fullName evidence="4">Phosphoinositide-3-kinase, regulatory subunit 4</fullName>
        <ecNumber evidence="4">2.7.11.1</ecNumber>
    </submittedName>
</protein>
<organism evidence="4 5">
    <name type="scientific">Halocaridina rubra</name>
    <name type="common">Hawaiian red shrimp</name>
    <dbReference type="NCBI Taxonomy" id="373956"/>
    <lineage>
        <taxon>Eukaryota</taxon>
        <taxon>Metazoa</taxon>
        <taxon>Ecdysozoa</taxon>
        <taxon>Arthropoda</taxon>
        <taxon>Crustacea</taxon>
        <taxon>Multicrustacea</taxon>
        <taxon>Malacostraca</taxon>
        <taxon>Eumalacostraca</taxon>
        <taxon>Eucarida</taxon>
        <taxon>Decapoda</taxon>
        <taxon>Pleocyemata</taxon>
        <taxon>Caridea</taxon>
        <taxon>Atyoidea</taxon>
        <taxon>Atyidae</taxon>
        <taxon>Halocaridina</taxon>
    </lineage>
</organism>
<dbReference type="InterPro" id="IPR045162">
    <property type="entry name" value="Vps15-like"/>
</dbReference>
<keyword evidence="1" id="KW-0723">Serine/threonine-protein kinase</keyword>
<comment type="caution">
    <text evidence="4">The sequence shown here is derived from an EMBL/GenBank/DDBJ whole genome shotgun (WGS) entry which is preliminary data.</text>
</comment>
<dbReference type="InterPro" id="IPR055231">
    <property type="entry name" value="2AA_helical"/>
</dbReference>
<dbReference type="Gene3D" id="1.25.10.10">
    <property type="entry name" value="Leucine-rich Repeat Variant"/>
    <property type="match status" value="1"/>
</dbReference>
<evidence type="ECO:0000313" key="4">
    <source>
        <dbReference type="EMBL" id="KAK7079717.1"/>
    </source>
</evidence>
<dbReference type="GO" id="GO:0034271">
    <property type="term" value="C:phosphatidylinositol 3-kinase complex, class III, type I"/>
    <property type="evidence" value="ECO:0007669"/>
    <property type="project" value="TreeGrafter"/>
</dbReference>
<name>A0AAN9ACW5_HALRR</name>
<dbReference type="GO" id="GO:0005770">
    <property type="term" value="C:late endosome"/>
    <property type="evidence" value="ECO:0007669"/>
    <property type="project" value="TreeGrafter"/>
</dbReference>
<keyword evidence="2" id="KW-0677">Repeat</keyword>
<feature type="non-terminal residue" evidence="4">
    <location>
        <position position="193"/>
    </location>
</feature>
<proteinExistence type="predicted"/>
<feature type="domain" description="Phosphatase 2A Regulatory Subunit A helical" evidence="3">
    <location>
        <begin position="4"/>
        <end position="192"/>
    </location>
</feature>
<dbReference type="EC" id="2.7.11.1" evidence="4"/>
<dbReference type="GO" id="GO:0016236">
    <property type="term" value="P:macroautophagy"/>
    <property type="evidence" value="ECO:0007669"/>
    <property type="project" value="InterPro"/>
</dbReference>
<evidence type="ECO:0000256" key="1">
    <source>
        <dbReference type="ARBA" id="ARBA00022527"/>
    </source>
</evidence>
<keyword evidence="4" id="KW-0808">Transferase</keyword>
<dbReference type="Proteomes" id="UP001381693">
    <property type="component" value="Unassembled WGS sequence"/>
</dbReference>
<dbReference type="PANTHER" id="PTHR17583:SF0">
    <property type="entry name" value="PHOSPHOINOSITIDE 3-KINASE REGULATORY SUBUNIT 4"/>
    <property type="match status" value="1"/>
</dbReference>
<dbReference type="GO" id="GO:0071561">
    <property type="term" value="C:nucleus-vacuole junction"/>
    <property type="evidence" value="ECO:0007669"/>
    <property type="project" value="TreeGrafter"/>
</dbReference>
<evidence type="ECO:0000256" key="2">
    <source>
        <dbReference type="ARBA" id="ARBA00022737"/>
    </source>
</evidence>
<dbReference type="InterPro" id="IPR011989">
    <property type="entry name" value="ARM-like"/>
</dbReference>
<dbReference type="GO" id="GO:0034272">
    <property type="term" value="C:phosphatidylinositol 3-kinase complex, class III, type II"/>
    <property type="evidence" value="ECO:0007669"/>
    <property type="project" value="TreeGrafter"/>
</dbReference>